<feature type="compositionally biased region" description="Polar residues" evidence="4">
    <location>
        <begin position="661"/>
        <end position="678"/>
    </location>
</feature>
<dbReference type="SMART" id="SM00490">
    <property type="entry name" value="HELICc"/>
    <property type="match status" value="1"/>
</dbReference>
<dbReference type="Proteomes" id="UP000799118">
    <property type="component" value="Unassembled WGS sequence"/>
</dbReference>
<dbReference type="CDD" id="cd18793">
    <property type="entry name" value="SF2_C_SNF"/>
    <property type="match status" value="1"/>
</dbReference>
<dbReference type="PANTHER" id="PTHR45626">
    <property type="entry name" value="TRANSCRIPTION TERMINATION FACTOR 2-RELATED"/>
    <property type="match status" value="1"/>
</dbReference>
<keyword evidence="3" id="KW-0067">ATP-binding</keyword>
<evidence type="ECO:0000313" key="7">
    <source>
        <dbReference type="Proteomes" id="UP000799118"/>
    </source>
</evidence>
<dbReference type="InterPro" id="IPR001650">
    <property type="entry name" value="Helicase_C-like"/>
</dbReference>
<dbReference type="SUPFAM" id="SSF52540">
    <property type="entry name" value="P-loop containing nucleoside triphosphate hydrolases"/>
    <property type="match status" value="1"/>
</dbReference>
<keyword evidence="7" id="KW-1185">Reference proteome</keyword>
<feature type="compositionally biased region" description="Basic residues" evidence="4">
    <location>
        <begin position="410"/>
        <end position="419"/>
    </location>
</feature>
<feature type="region of interest" description="Disordered" evidence="4">
    <location>
        <begin position="818"/>
        <end position="879"/>
    </location>
</feature>
<keyword evidence="2" id="KW-0378">Hydrolase</keyword>
<dbReference type="GO" id="GO:0006281">
    <property type="term" value="P:DNA repair"/>
    <property type="evidence" value="ECO:0007669"/>
    <property type="project" value="TreeGrafter"/>
</dbReference>
<dbReference type="AlphaFoldDB" id="A0A6A4HA89"/>
<evidence type="ECO:0000313" key="6">
    <source>
        <dbReference type="EMBL" id="KAE9394137.1"/>
    </source>
</evidence>
<dbReference type="Gene3D" id="3.40.50.300">
    <property type="entry name" value="P-loop containing nucleotide triphosphate hydrolases"/>
    <property type="match status" value="1"/>
</dbReference>
<feature type="region of interest" description="Disordered" evidence="4">
    <location>
        <begin position="409"/>
        <end position="507"/>
    </location>
</feature>
<organism evidence="6 7">
    <name type="scientific">Gymnopus androsaceus JB14</name>
    <dbReference type="NCBI Taxonomy" id="1447944"/>
    <lineage>
        <taxon>Eukaryota</taxon>
        <taxon>Fungi</taxon>
        <taxon>Dikarya</taxon>
        <taxon>Basidiomycota</taxon>
        <taxon>Agaricomycotina</taxon>
        <taxon>Agaricomycetes</taxon>
        <taxon>Agaricomycetidae</taxon>
        <taxon>Agaricales</taxon>
        <taxon>Marasmiineae</taxon>
        <taxon>Omphalotaceae</taxon>
        <taxon>Gymnopus</taxon>
    </lineage>
</organism>
<proteinExistence type="predicted"/>
<feature type="compositionally biased region" description="Acidic residues" evidence="4">
    <location>
        <begin position="424"/>
        <end position="433"/>
    </location>
</feature>
<feature type="compositionally biased region" description="Basic residues" evidence="4">
    <location>
        <begin position="838"/>
        <end position="847"/>
    </location>
</feature>
<dbReference type="EMBL" id="ML769556">
    <property type="protein sequence ID" value="KAE9394137.1"/>
    <property type="molecule type" value="Genomic_DNA"/>
</dbReference>
<evidence type="ECO:0000256" key="2">
    <source>
        <dbReference type="ARBA" id="ARBA00022801"/>
    </source>
</evidence>
<feature type="region of interest" description="Disordered" evidence="4">
    <location>
        <begin position="748"/>
        <end position="769"/>
    </location>
</feature>
<dbReference type="InterPro" id="IPR027417">
    <property type="entry name" value="P-loop_NTPase"/>
</dbReference>
<feature type="compositionally biased region" description="Basic residues" evidence="4">
    <location>
        <begin position="870"/>
        <end position="879"/>
    </location>
</feature>
<feature type="region of interest" description="Disordered" evidence="4">
    <location>
        <begin position="661"/>
        <end position="682"/>
    </location>
</feature>
<protein>
    <recommendedName>
        <fullName evidence="5">Helicase C-terminal domain-containing protein</fullName>
    </recommendedName>
</protein>
<evidence type="ECO:0000256" key="4">
    <source>
        <dbReference type="SAM" id="MobiDB-lite"/>
    </source>
</evidence>
<dbReference type="InterPro" id="IPR050628">
    <property type="entry name" value="SNF2_RAD54_helicase_TF"/>
</dbReference>
<evidence type="ECO:0000259" key="5">
    <source>
        <dbReference type="PROSITE" id="PS51194"/>
    </source>
</evidence>
<dbReference type="Pfam" id="PF00271">
    <property type="entry name" value="Helicase_C"/>
    <property type="match status" value="1"/>
</dbReference>
<dbReference type="OrthoDB" id="3059765at2759"/>
<feature type="compositionally biased region" description="Polar residues" evidence="4">
    <location>
        <begin position="496"/>
        <end position="506"/>
    </location>
</feature>
<reference evidence="6" key="1">
    <citation type="journal article" date="2019" name="Environ. Microbiol.">
        <title>Fungal ecological strategies reflected in gene transcription - a case study of two litter decomposers.</title>
        <authorList>
            <person name="Barbi F."/>
            <person name="Kohler A."/>
            <person name="Barry K."/>
            <person name="Baskaran P."/>
            <person name="Daum C."/>
            <person name="Fauchery L."/>
            <person name="Ihrmark K."/>
            <person name="Kuo A."/>
            <person name="LaButti K."/>
            <person name="Lipzen A."/>
            <person name="Morin E."/>
            <person name="Grigoriev I.V."/>
            <person name="Henrissat B."/>
            <person name="Lindahl B."/>
            <person name="Martin F."/>
        </authorList>
    </citation>
    <scope>NUCLEOTIDE SEQUENCE</scope>
    <source>
        <strain evidence="6">JB14</strain>
    </source>
</reference>
<dbReference type="GO" id="GO:0005524">
    <property type="term" value="F:ATP binding"/>
    <property type="evidence" value="ECO:0007669"/>
    <property type="project" value="UniProtKB-KW"/>
</dbReference>
<keyword evidence="1" id="KW-0547">Nucleotide-binding</keyword>
<feature type="domain" description="Helicase C-terminal" evidence="5">
    <location>
        <begin position="189"/>
        <end position="352"/>
    </location>
</feature>
<dbReference type="InterPro" id="IPR049730">
    <property type="entry name" value="SNF2/RAD54-like_C"/>
</dbReference>
<gene>
    <name evidence="6" type="ORF">BT96DRAFT_923680</name>
</gene>
<dbReference type="GO" id="GO:0016787">
    <property type="term" value="F:hydrolase activity"/>
    <property type="evidence" value="ECO:0007669"/>
    <property type="project" value="UniProtKB-KW"/>
</dbReference>
<evidence type="ECO:0000256" key="3">
    <source>
        <dbReference type="ARBA" id="ARBA00022840"/>
    </source>
</evidence>
<name>A0A6A4HA89_9AGAR</name>
<evidence type="ECO:0000256" key="1">
    <source>
        <dbReference type="ARBA" id="ARBA00022741"/>
    </source>
</evidence>
<dbReference type="GO" id="GO:0005634">
    <property type="term" value="C:nucleus"/>
    <property type="evidence" value="ECO:0007669"/>
    <property type="project" value="TreeGrafter"/>
</dbReference>
<dbReference type="GO" id="GO:0008094">
    <property type="term" value="F:ATP-dependent activity, acting on DNA"/>
    <property type="evidence" value="ECO:0007669"/>
    <property type="project" value="TreeGrafter"/>
</dbReference>
<sequence>MGRDIRIAKAKSSIQIHQDAIALGSSTTLAAATTGGVTAYLAHTMVKVAQRHLFPHTIRRSNASLDNNGQHLNAQLPAYTEVLVTLTVTESEANDSYKEIKDDTVQAKYFDTNQLGRFFLLGRQRVSFPNPEKWIAQDYDLVALNGDTATKLKGTVEAIRTVVTQGPEALVPAECRGKQDSILSTEAIGLPDLIRQYQATPILPSQRKTPREKIVLFTCFTKFHHYMVNIFELIGIRTVVISGAVSPKDRTEAINRFNNDPDIDLLVMSSVGQIGLNLTVARVMILSDVTWSQVLANQIKGRIHRRGQTLETFVFQFVCVNTVESLLIKHGMGKLELAIDFLHIDRNRETLAILSGQATAEEEDEYLNGGDAPEDVVEEFPSVVKNPQSRLGQTLKTRSALIDEEAVVPAKKRGKKRGRNVVSESEDEGDMEEVTGNRSCKGKGKTKANSTAVKTRPRKKPKIGSLVPGPADPMMSDSPTASGSKSRPKSEEALTGNLSSLAQGQESAAIHRLSSTQGWESAAIHLSSSTQGPMPAAIDLSVVPSSNEAQSTAQSAIDTHISMDQDMNAGMDFLGMESLSPADKAIGDFIFSAEIMSQQIPPPLNDLYAMLDTTLVDAVGPDGKLKDAAVTSWNYDADLSVIPFGWDPLGHTNNPSPIITVNQGGGSSSDVSRQNTPPSGRLTPISVGRGGVASGLNLPLPSTALSPMTPQSPQSPVETPIIDSIPHPLSHQLSNSLIEETIISPSAGLADDPIEESSSPTTGLADDPIEEVVGSPRETVKVMESEVGGALTRATASTSSDSAEKNWFDFVAAEDSMGSSSMSAFRGPYVPGPSVKDKKMRGGKRVRSQSPDDPPSMSNVPKKPPVARGKVARGKKTLY</sequence>
<accession>A0A6A4HA89</accession>
<dbReference type="PROSITE" id="PS51194">
    <property type="entry name" value="HELICASE_CTER"/>
    <property type="match status" value="1"/>
</dbReference>
<feature type="compositionally biased region" description="Polar residues" evidence="4">
    <location>
        <begin position="848"/>
        <end position="859"/>
    </location>
</feature>